<evidence type="ECO:0000256" key="1">
    <source>
        <dbReference type="ARBA" id="ARBA00004651"/>
    </source>
</evidence>
<dbReference type="PROSITE" id="PS50850">
    <property type="entry name" value="MFS"/>
    <property type="match status" value="1"/>
</dbReference>
<feature type="transmembrane region" description="Helical" evidence="5">
    <location>
        <begin position="362"/>
        <end position="383"/>
    </location>
</feature>
<gene>
    <name evidence="7" type="ORF">ACFPUZ_05980</name>
</gene>
<keyword evidence="2 5" id="KW-0812">Transmembrane</keyword>
<dbReference type="SUPFAM" id="SSF103473">
    <property type="entry name" value="MFS general substrate transporter"/>
    <property type="match status" value="1"/>
</dbReference>
<feature type="transmembrane region" description="Helical" evidence="5">
    <location>
        <begin position="161"/>
        <end position="182"/>
    </location>
</feature>
<dbReference type="EMBL" id="JBHSQE010000003">
    <property type="protein sequence ID" value="MFC6146352.1"/>
    <property type="molecule type" value="Genomic_DNA"/>
</dbReference>
<dbReference type="Proteomes" id="UP001596244">
    <property type="component" value="Unassembled WGS sequence"/>
</dbReference>
<evidence type="ECO:0000256" key="5">
    <source>
        <dbReference type="SAM" id="Phobius"/>
    </source>
</evidence>
<evidence type="ECO:0000259" key="6">
    <source>
        <dbReference type="PROSITE" id="PS50850"/>
    </source>
</evidence>
<feature type="transmembrane region" description="Helical" evidence="5">
    <location>
        <begin position="12"/>
        <end position="31"/>
    </location>
</feature>
<comment type="caution">
    <text evidence="7">The sequence shown here is derived from an EMBL/GenBank/DDBJ whole genome shotgun (WGS) entry which is preliminary data.</text>
</comment>
<protein>
    <submittedName>
        <fullName evidence="7">MFS transporter</fullName>
    </submittedName>
</protein>
<comment type="subcellular location">
    <subcellularLocation>
        <location evidence="1">Cell membrane</location>
        <topology evidence="1">Multi-pass membrane protein</topology>
    </subcellularLocation>
</comment>
<accession>A0ABW1QBZ0</accession>
<feature type="transmembrane region" description="Helical" evidence="5">
    <location>
        <begin position="132"/>
        <end position="155"/>
    </location>
</feature>
<keyword evidence="8" id="KW-1185">Reference proteome</keyword>
<feature type="transmembrane region" description="Helical" evidence="5">
    <location>
        <begin position="301"/>
        <end position="323"/>
    </location>
</feature>
<feature type="transmembrane region" description="Helical" evidence="5">
    <location>
        <begin position="203"/>
        <end position="224"/>
    </location>
</feature>
<evidence type="ECO:0000313" key="7">
    <source>
        <dbReference type="EMBL" id="MFC6146352.1"/>
    </source>
</evidence>
<keyword evidence="4 5" id="KW-0472">Membrane</keyword>
<dbReference type="PANTHER" id="PTHR23514:SF13">
    <property type="entry name" value="INNER MEMBRANE PROTEIN YBJJ"/>
    <property type="match status" value="1"/>
</dbReference>
<sequence>MARSTSFRSPAGVALMFATNGAALASVLPWYPTIKAQWGLDDFSFGLMVAAVAVGSLASTVLPSLAVTRFGPRPVVFWGTVAVALLLAAVGWAPSAVVLALLIGGIGLLDAVIDVSQNVAGVRVESAFGRSILSSMHACWSLGAVAGGLGGTLAASRGLDIRVHLTAVAAVLILAVALGVWLTGRVPAATPQTASGGAGRRVGMGRIMWITLPVSVVATAGIMTEDIANNWAGLASVELAGVELGQAGVAFTVVLAAQTVGRFTGDRFIDAFGRAAVARVGGLCIAVGGALVMAATAPPLLYVGFALAGFGCATIVPSAFAAAARLPGISEGAGVTAVGWLMRVGFLATSPVLGALSTATDLRWALGLLVLSGAVVLALASALRENAGT</sequence>
<evidence type="ECO:0000313" key="8">
    <source>
        <dbReference type="Proteomes" id="UP001596244"/>
    </source>
</evidence>
<feature type="transmembrane region" description="Helical" evidence="5">
    <location>
        <begin position="75"/>
        <end position="93"/>
    </location>
</feature>
<feature type="transmembrane region" description="Helical" evidence="5">
    <location>
        <begin position="276"/>
        <end position="295"/>
    </location>
</feature>
<dbReference type="InterPro" id="IPR051788">
    <property type="entry name" value="MFS_Transporter"/>
</dbReference>
<proteinExistence type="predicted"/>
<evidence type="ECO:0000256" key="4">
    <source>
        <dbReference type="ARBA" id="ARBA00023136"/>
    </source>
</evidence>
<keyword evidence="3 5" id="KW-1133">Transmembrane helix</keyword>
<evidence type="ECO:0000256" key="3">
    <source>
        <dbReference type="ARBA" id="ARBA00022989"/>
    </source>
</evidence>
<dbReference type="InterPro" id="IPR020846">
    <property type="entry name" value="MFS_dom"/>
</dbReference>
<feature type="domain" description="Major facilitator superfamily (MFS) profile" evidence="6">
    <location>
        <begin position="172"/>
        <end position="389"/>
    </location>
</feature>
<dbReference type="InterPro" id="IPR036259">
    <property type="entry name" value="MFS_trans_sf"/>
</dbReference>
<organism evidence="7 8">
    <name type="scientific">Corynebacterium nasicanis</name>
    <dbReference type="NCBI Taxonomy" id="1448267"/>
    <lineage>
        <taxon>Bacteria</taxon>
        <taxon>Bacillati</taxon>
        <taxon>Actinomycetota</taxon>
        <taxon>Actinomycetes</taxon>
        <taxon>Mycobacteriales</taxon>
        <taxon>Corynebacteriaceae</taxon>
        <taxon>Corynebacterium</taxon>
    </lineage>
</organism>
<evidence type="ECO:0000256" key="2">
    <source>
        <dbReference type="ARBA" id="ARBA00022692"/>
    </source>
</evidence>
<feature type="transmembrane region" description="Helical" evidence="5">
    <location>
        <begin position="99"/>
        <end position="120"/>
    </location>
</feature>
<dbReference type="Gene3D" id="1.20.1250.20">
    <property type="entry name" value="MFS general substrate transporter like domains"/>
    <property type="match status" value="2"/>
</dbReference>
<feature type="transmembrane region" description="Helical" evidence="5">
    <location>
        <begin position="335"/>
        <end position="356"/>
    </location>
</feature>
<dbReference type="PANTHER" id="PTHR23514">
    <property type="entry name" value="BYPASS OF STOP CODON PROTEIN 6"/>
    <property type="match status" value="1"/>
</dbReference>
<reference evidence="8" key="1">
    <citation type="journal article" date="2019" name="Int. J. Syst. Evol. Microbiol.">
        <title>The Global Catalogue of Microorganisms (GCM) 10K type strain sequencing project: providing services to taxonomists for standard genome sequencing and annotation.</title>
        <authorList>
            <consortium name="The Broad Institute Genomics Platform"/>
            <consortium name="The Broad Institute Genome Sequencing Center for Infectious Disease"/>
            <person name="Wu L."/>
            <person name="Ma J."/>
        </authorList>
    </citation>
    <scope>NUCLEOTIDE SEQUENCE [LARGE SCALE GENOMIC DNA]</scope>
    <source>
        <strain evidence="8">CCUG 51943</strain>
    </source>
</reference>
<name>A0ABW1QBZ0_9CORY</name>
<feature type="transmembrane region" description="Helical" evidence="5">
    <location>
        <begin position="43"/>
        <end position="63"/>
    </location>
</feature>
<feature type="transmembrane region" description="Helical" evidence="5">
    <location>
        <begin position="244"/>
        <end position="264"/>
    </location>
</feature>
<dbReference type="CDD" id="cd17393">
    <property type="entry name" value="MFS_MosC_like"/>
    <property type="match status" value="1"/>
</dbReference>